<proteinExistence type="predicted"/>
<evidence type="ECO:0000313" key="3">
    <source>
        <dbReference type="Proteomes" id="UP000315399"/>
    </source>
</evidence>
<protein>
    <recommendedName>
        <fullName evidence="4">ECF transporter S component</fullName>
    </recommendedName>
</protein>
<dbReference type="EMBL" id="QNVH01000005">
    <property type="protein sequence ID" value="TDA39894.1"/>
    <property type="molecule type" value="Genomic_DNA"/>
</dbReference>
<accession>A0A523BG39</accession>
<evidence type="ECO:0000313" key="2">
    <source>
        <dbReference type="EMBL" id="TDA39894.1"/>
    </source>
</evidence>
<feature type="transmembrane region" description="Helical" evidence="1">
    <location>
        <begin position="43"/>
        <end position="61"/>
    </location>
</feature>
<name>A0A523BG39_9CREN</name>
<keyword evidence="1" id="KW-0472">Membrane</keyword>
<evidence type="ECO:0008006" key="4">
    <source>
        <dbReference type="Google" id="ProtNLM"/>
    </source>
</evidence>
<organism evidence="2 3">
    <name type="scientific">Thermoproteota archaeon</name>
    <dbReference type="NCBI Taxonomy" id="2056631"/>
    <lineage>
        <taxon>Archaea</taxon>
        <taxon>Thermoproteota</taxon>
    </lineage>
</organism>
<feature type="transmembrane region" description="Helical" evidence="1">
    <location>
        <begin position="117"/>
        <end position="142"/>
    </location>
</feature>
<dbReference type="Proteomes" id="UP000315399">
    <property type="component" value="Unassembled WGS sequence"/>
</dbReference>
<comment type="caution">
    <text evidence="2">The sequence shown here is derived from an EMBL/GenBank/DDBJ whole genome shotgun (WGS) entry which is preliminary data.</text>
</comment>
<dbReference type="Gene3D" id="1.10.1760.20">
    <property type="match status" value="1"/>
</dbReference>
<sequence length="201" mass="20575">MSLNQRRASLLSHIAVLGALSIIMSSIKVSFPLGNPNLGSTPVSLSAVLSGGYAGFLVGIIKGLGVSLWTGQAILEIPAGVGDGLMALFTNALSKRIGPFYAVILGQISRYIFTSGMIALVLGSVATLSPTLLGAYTIFSRITSSAAYASPDWAPLLISNIGLVWVAMIPAITASVVANTALSAAVVLGLKKFAPSSLKKA</sequence>
<evidence type="ECO:0000256" key="1">
    <source>
        <dbReference type="SAM" id="Phobius"/>
    </source>
</evidence>
<keyword evidence="1" id="KW-0812">Transmembrane</keyword>
<feature type="transmembrane region" description="Helical" evidence="1">
    <location>
        <begin position="162"/>
        <end position="190"/>
    </location>
</feature>
<gene>
    <name evidence="2" type="ORF">DSO08_01025</name>
</gene>
<dbReference type="AlphaFoldDB" id="A0A523BG39"/>
<keyword evidence="1" id="KW-1133">Transmembrane helix</keyword>
<reference evidence="2 3" key="1">
    <citation type="journal article" date="2019" name="Nat. Microbiol.">
        <title>Expanding anaerobic alkane metabolism in the domain of Archaea.</title>
        <authorList>
            <person name="Wang Y."/>
            <person name="Wegener G."/>
            <person name="Hou J."/>
            <person name="Wang F."/>
            <person name="Xiao X."/>
        </authorList>
    </citation>
    <scope>NUCLEOTIDE SEQUENCE [LARGE SCALE GENOMIC DNA]</scope>
    <source>
        <strain evidence="2">WYZ-LMO10</strain>
    </source>
</reference>
<feature type="transmembrane region" description="Helical" evidence="1">
    <location>
        <begin position="12"/>
        <end position="31"/>
    </location>
</feature>